<proteinExistence type="predicted"/>
<sequence>MAIFKKHSLKTRGDQKTNAAELTLRQSIYPICLVTILFFLWGFSYGLLDTLNKHFQNTLGITRARSSGLQAAYFGAYPLASLGHANWILRHYGYKPVFIWGLCLYGIGALVAWPCLLHRSFGGFCAAIFIIGNGLGSLETAANPYITICGPPRYAEMRINISQAFNGIGTVVAPVLGSYVFFKQTGDDTKSLKTVQWVYLAIACFVFLLAVIFYYSPIPEITDADMAFQAEETHANEDIKPFRKQYRLFHAAFAQFCYTGAQFQHEYTPYPHAFLLPRIRLSQDHNNKVAIASYFINYVDETRSNTDPSLAAKFLAGAQGAFALGRFFGVGLMKFIRPRWVFLIFLGMCIVFIAPSITQRQNTGMSMLYVTLFFESICFPTIVALGMRGLGKYTKRGSGVIVGGVSGGAVVPPLLGAAADLNHSTAIAMSVPLAFFVAAFSYAVCVNFVPAYRDVADKFAVAEVGMVGNVSKVQAGMLADNPTARGDEEKGGIMERENVTAAPEVKH</sequence>
<dbReference type="SUPFAM" id="SSF103473">
    <property type="entry name" value="MFS general substrate transporter"/>
    <property type="match status" value="1"/>
</dbReference>
<dbReference type="GO" id="GO:0005886">
    <property type="term" value="C:plasma membrane"/>
    <property type="evidence" value="ECO:0007669"/>
    <property type="project" value="UniProtKB-SubCell"/>
</dbReference>
<comment type="caution">
    <text evidence="5">The sequence shown here is derived from an EMBL/GenBank/DDBJ whole genome shotgun (WGS) entry which is preliminary data.</text>
</comment>
<feature type="transmembrane region" description="Helical" evidence="4">
    <location>
        <begin position="28"/>
        <end position="48"/>
    </location>
</feature>
<dbReference type="Proteomes" id="UP000664132">
    <property type="component" value="Unassembled WGS sequence"/>
</dbReference>
<name>A0A8H7WJN0_9HELO</name>
<dbReference type="InterPro" id="IPR011701">
    <property type="entry name" value="MFS"/>
</dbReference>
<dbReference type="Pfam" id="PF07690">
    <property type="entry name" value="MFS_1"/>
    <property type="match status" value="1"/>
</dbReference>
<evidence type="ECO:0000313" key="6">
    <source>
        <dbReference type="Proteomes" id="UP000664132"/>
    </source>
</evidence>
<feature type="transmembrane region" description="Helical" evidence="4">
    <location>
        <begin position="123"/>
        <end position="141"/>
    </location>
</feature>
<feature type="transmembrane region" description="Helical" evidence="4">
    <location>
        <begin position="97"/>
        <end position="116"/>
    </location>
</feature>
<keyword evidence="4" id="KW-1133">Transmembrane helix</keyword>
<evidence type="ECO:0008006" key="7">
    <source>
        <dbReference type="Google" id="ProtNLM"/>
    </source>
</evidence>
<feature type="transmembrane region" description="Helical" evidence="4">
    <location>
        <begin position="340"/>
        <end position="358"/>
    </location>
</feature>
<keyword evidence="6" id="KW-1185">Reference proteome</keyword>
<feature type="transmembrane region" description="Helical" evidence="4">
    <location>
        <begin position="161"/>
        <end position="182"/>
    </location>
</feature>
<dbReference type="PANTHER" id="PTHR43702:SF3">
    <property type="entry name" value="PROTEIN TSGA"/>
    <property type="match status" value="1"/>
</dbReference>
<feature type="transmembrane region" description="Helical" evidence="4">
    <location>
        <begin position="194"/>
        <end position="216"/>
    </location>
</feature>
<feature type="transmembrane region" description="Helical" evidence="4">
    <location>
        <begin position="399"/>
        <end position="419"/>
    </location>
</feature>
<reference evidence="5" key="1">
    <citation type="submission" date="2021-02" db="EMBL/GenBank/DDBJ databases">
        <title>Genome sequence Cadophora malorum strain M34.</title>
        <authorList>
            <person name="Stefanovic E."/>
            <person name="Vu D."/>
            <person name="Scully C."/>
            <person name="Dijksterhuis J."/>
            <person name="Roader J."/>
            <person name="Houbraken J."/>
        </authorList>
    </citation>
    <scope>NUCLEOTIDE SEQUENCE</scope>
    <source>
        <strain evidence="5">M34</strain>
    </source>
</reference>
<feature type="transmembrane region" description="Helical" evidence="4">
    <location>
        <begin position="425"/>
        <end position="449"/>
    </location>
</feature>
<gene>
    <name evidence="5" type="ORF">IFR04_000811</name>
</gene>
<dbReference type="OrthoDB" id="546893at2759"/>
<evidence type="ECO:0000256" key="2">
    <source>
        <dbReference type="ARBA" id="ARBA00022475"/>
    </source>
</evidence>
<dbReference type="Gene3D" id="1.20.1250.20">
    <property type="entry name" value="MFS general substrate transporter like domains"/>
    <property type="match status" value="2"/>
</dbReference>
<evidence type="ECO:0000256" key="3">
    <source>
        <dbReference type="SAM" id="MobiDB-lite"/>
    </source>
</evidence>
<protein>
    <recommendedName>
        <fullName evidence="7">MFS general substrate transporter</fullName>
    </recommendedName>
</protein>
<accession>A0A8H7WJN0</accession>
<evidence type="ECO:0000313" key="5">
    <source>
        <dbReference type="EMBL" id="KAG4426104.1"/>
    </source>
</evidence>
<feature type="compositionally biased region" description="Basic and acidic residues" evidence="3">
    <location>
        <begin position="485"/>
        <end position="507"/>
    </location>
</feature>
<dbReference type="InterPro" id="IPR036259">
    <property type="entry name" value="MFS_trans_sf"/>
</dbReference>
<dbReference type="PANTHER" id="PTHR43702">
    <property type="entry name" value="L-FUCOSE-PROTON SYMPORTER"/>
    <property type="match status" value="1"/>
</dbReference>
<dbReference type="GO" id="GO:0022857">
    <property type="term" value="F:transmembrane transporter activity"/>
    <property type="evidence" value="ECO:0007669"/>
    <property type="project" value="InterPro"/>
</dbReference>
<comment type="subcellular location">
    <subcellularLocation>
        <location evidence="1">Cell inner membrane</location>
        <topology evidence="1">Multi-pass membrane protein</topology>
    </subcellularLocation>
</comment>
<feature type="region of interest" description="Disordered" evidence="3">
    <location>
        <begin position="480"/>
        <end position="507"/>
    </location>
</feature>
<dbReference type="AlphaFoldDB" id="A0A8H7WJN0"/>
<feature type="transmembrane region" description="Helical" evidence="4">
    <location>
        <begin position="364"/>
        <end position="387"/>
    </location>
</feature>
<evidence type="ECO:0000256" key="4">
    <source>
        <dbReference type="SAM" id="Phobius"/>
    </source>
</evidence>
<organism evidence="5 6">
    <name type="scientific">Cadophora malorum</name>
    <dbReference type="NCBI Taxonomy" id="108018"/>
    <lineage>
        <taxon>Eukaryota</taxon>
        <taxon>Fungi</taxon>
        <taxon>Dikarya</taxon>
        <taxon>Ascomycota</taxon>
        <taxon>Pezizomycotina</taxon>
        <taxon>Leotiomycetes</taxon>
        <taxon>Helotiales</taxon>
        <taxon>Ploettnerulaceae</taxon>
        <taxon>Cadophora</taxon>
    </lineage>
</organism>
<evidence type="ECO:0000256" key="1">
    <source>
        <dbReference type="ARBA" id="ARBA00004429"/>
    </source>
</evidence>
<dbReference type="InterPro" id="IPR050375">
    <property type="entry name" value="MFS_TsgA-like"/>
</dbReference>
<keyword evidence="4" id="KW-0472">Membrane</keyword>
<dbReference type="EMBL" id="JAFJYH010000005">
    <property type="protein sequence ID" value="KAG4426104.1"/>
    <property type="molecule type" value="Genomic_DNA"/>
</dbReference>
<keyword evidence="2" id="KW-1003">Cell membrane</keyword>
<keyword evidence="4" id="KW-0812">Transmembrane</keyword>